<dbReference type="Proteomes" id="UP000680815">
    <property type="component" value="Unassembled WGS sequence"/>
</dbReference>
<organism evidence="2 3">
    <name type="scientific">Roseomonas nitratireducens</name>
    <dbReference type="NCBI Taxonomy" id="2820810"/>
    <lineage>
        <taxon>Bacteria</taxon>
        <taxon>Pseudomonadati</taxon>
        <taxon>Pseudomonadota</taxon>
        <taxon>Alphaproteobacteria</taxon>
        <taxon>Acetobacterales</taxon>
        <taxon>Roseomonadaceae</taxon>
        <taxon>Roseomonas</taxon>
    </lineage>
</organism>
<sequence length="121" mass="12964">MAPDPHPRRSRLPDDAGTSSAFLGEDGSLMLAAYEAGWQTDAYWLSFSCAGEQGCHRIVDLGIRPAIARFGRTMTIRGIARRLRCSECGGRTIIAQVSADCRGASARDRDGPAPQTLANLA</sequence>
<reference evidence="2 3" key="1">
    <citation type="submission" date="2021-03" db="EMBL/GenBank/DDBJ databases">
        <authorList>
            <person name="So Y."/>
        </authorList>
    </citation>
    <scope>NUCLEOTIDE SEQUENCE [LARGE SCALE GENOMIC DNA]</scope>
    <source>
        <strain evidence="2 3">PWR1</strain>
    </source>
</reference>
<protein>
    <submittedName>
        <fullName evidence="2">Uncharacterized protein</fullName>
    </submittedName>
</protein>
<gene>
    <name evidence="2" type="ORF">J5Y09_04375</name>
</gene>
<evidence type="ECO:0000313" key="2">
    <source>
        <dbReference type="EMBL" id="MBP0463136.1"/>
    </source>
</evidence>
<dbReference type="EMBL" id="JAGIYZ010000002">
    <property type="protein sequence ID" value="MBP0463136.1"/>
    <property type="molecule type" value="Genomic_DNA"/>
</dbReference>
<evidence type="ECO:0000313" key="3">
    <source>
        <dbReference type="Proteomes" id="UP000680815"/>
    </source>
</evidence>
<feature type="region of interest" description="Disordered" evidence="1">
    <location>
        <begin position="102"/>
        <end position="121"/>
    </location>
</feature>
<evidence type="ECO:0000256" key="1">
    <source>
        <dbReference type="SAM" id="MobiDB-lite"/>
    </source>
</evidence>
<name>A0ABS4AQM7_9PROT</name>
<keyword evidence="3" id="KW-1185">Reference proteome</keyword>
<proteinExistence type="predicted"/>
<comment type="caution">
    <text evidence="2">The sequence shown here is derived from an EMBL/GenBank/DDBJ whole genome shotgun (WGS) entry which is preliminary data.</text>
</comment>
<dbReference type="RefSeq" id="WP_209350504.1">
    <property type="nucleotide sequence ID" value="NZ_JAGIYZ010000002.1"/>
</dbReference>
<accession>A0ABS4AQM7</accession>